<dbReference type="InterPro" id="IPR003680">
    <property type="entry name" value="Flavodoxin_fold"/>
</dbReference>
<dbReference type="InterPro" id="IPR046980">
    <property type="entry name" value="KefG/KefF"/>
</dbReference>
<evidence type="ECO:0000256" key="1">
    <source>
        <dbReference type="ARBA" id="ARBA00023002"/>
    </source>
</evidence>
<evidence type="ECO:0000313" key="4">
    <source>
        <dbReference type="Proteomes" id="UP000003953"/>
    </source>
</evidence>
<sequence length="162" mass="18817">MTMQTLLLFAHSYFKDSVVNKALIEEANTLDSVCVQNLSLLYPDYHIDTKAQINLVREAKSIIWQFPLFWYSVPALLKHWQDEVLTPIYKEQIFKDKAFGVVATMGGHKGDYEGSNASIEELLKPIYYGFERRAMRIKPPFCIYAEDFSALPFEEYKKYLLG</sequence>
<evidence type="ECO:0000259" key="2">
    <source>
        <dbReference type="Pfam" id="PF02525"/>
    </source>
</evidence>
<protein>
    <submittedName>
        <fullName evidence="3">Flavodoxin-like protein</fullName>
    </submittedName>
</protein>
<dbReference type="Gene3D" id="3.40.50.360">
    <property type="match status" value="1"/>
</dbReference>
<dbReference type="PANTHER" id="PTHR47307">
    <property type="entry name" value="GLUTATHIONE-REGULATED POTASSIUM-EFFLUX SYSTEM ANCILLARY PROTEIN KEFG"/>
    <property type="match status" value="1"/>
</dbReference>
<dbReference type="Pfam" id="PF02525">
    <property type="entry name" value="Flavodoxin_2"/>
    <property type="match status" value="1"/>
</dbReference>
<dbReference type="eggNOG" id="COG2249">
    <property type="taxonomic scope" value="Bacteria"/>
</dbReference>
<gene>
    <name evidence="3" type="ORF">HPMG_00902</name>
</gene>
<dbReference type="PANTHER" id="PTHR47307:SF1">
    <property type="entry name" value="GLUTATHIONE-REGULATED POTASSIUM-EFFLUX SYSTEM ANCILLARY PROTEIN KEFG"/>
    <property type="match status" value="1"/>
</dbReference>
<dbReference type="AlphaFoldDB" id="C5EZK1"/>
<dbReference type="HOGENOM" id="CLU_058643_0_3_7"/>
<dbReference type="GO" id="GO:0003955">
    <property type="term" value="F:NAD(P)H dehydrogenase (quinone) activity"/>
    <property type="evidence" value="ECO:0007669"/>
    <property type="project" value="TreeGrafter"/>
</dbReference>
<accession>C5EZK1</accession>
<evidence type="ECO:0000313" key="3">
    <source>
        <dbReference type="EMBL" id="EEQ63445.1"/>
    </source>
</evidence>
<dbReference type="EMBL" id="DS990443">
    <property type="protein sequence ID" value="EEQ63445.1"/>
    <property type="molecule type" value="Genomic_DNA"/>
</dbReference>
<proteinExistence type="predicted"/>
<dbReference type="Proteomes" id="UP000003953">
    <property type="component" value="Unassembled WGS sequence"/>
</dbReference>
<dbReference type="InterPro" id="IPR029039">
    <property type="entry name" value="Flavoprotein-like_sf"/>
</dbReference>
<reference evidence="4" key="1">
    <citation type="journal article" date="2014" name="Genome Announc.">
        <title>Draft genome sequences of six enterohepatic helicobacter species isolated from humans and one from rhesus macaques.</title>
        <authorList>
            <person name="Shen Z."/>
            <person name="Sheh A."/>
            <person name="Young S.K."/>
            <person name="Abouelliel A."/>
            <person name="Ward D.V."/>
            <person name="Earl A.M."/>
            <person name="Fox J.G."/>
        </authorList>
    </citation>
    <scope>NUCLEOTIDE SEQUENCE [LARGE SCALE GENOMIC DNA]</scope>
    <source>
        <strain evidence="4">MIT 98-5489</strain>
    </source>
</reference>
<name>C5EZK1_9HELI</name>
<organism evidence="3 4">
    <name type="scientific">Helicobacter pullorum MIT 98-5489</name>
    <dbReference type="NCBI Taxonomy" id="537972"/>
    <lineage>
        <taxon>Bacteria</taxon>
        <taxon>Pseudomonadati</taxon>
        <taxon>Campylobacterota</taxon>
        <taxon>Epsilonproteobacteria</taxon>
        <taxon>Campylobacterales</taxon>
        <taxon>Helicobacteraceae</taxon>
        <taxon>Helicobacter</taxon>
    </lineage>
</organism>
<dbReference type="GO" id="GO:0009055">
    <property type="term" value="F:electron transfer activity"/>
    <property type="evidence" value="ECO:0007669"/>
    <property type="project" value="TreeGrafter"/>
</dbReference>
<dbReference type="SUPFAM" id="SSF52218">
    <property type="entry name" value="Flavoproteins"/>
    <property type="match status" value="1"/>
</dbReference>
<keyword evidence="1" id="KW-0560">Oxidoreductase</keyword>
<dbReference type="GO" id="GO:0010181">
    <property type="term" value="F:FMN binding"/>
    <property type="evidence" value="ECO:0007669"/>
    <property type="project" value="TreeGrafter"/>
</dbReference>
<keyword evidence="4" id="KW-1185">Reference proteome</keyword>
<feature type="domain" description="Flavodoxin-like fold" evidence="2">
    <location>
        <begin position="3"/>
        <end position="145"/>
    </location>
</feature>